<protein>
    <recommendedName>
        <fullName evidence="4">Chitin binding peritrophin-A-like protein</fullName>
    </recommendedName>
</protein>
<dbReference type="Proteomes" id="UP000630805">
    <property type="component" value="Unassembled WGS sequence"/>
</dbReference>
<evidence type="ECO:0000313" key="3">
    <source>
        <dbReference type="Proteomes" id="UP000630805"/>
    </source>
</evidence>
<dbReference type="EMBL" id="JABXWT010000002">
    <property type="protein sequence ID" value="NVO55667.1"/>
    <property type="molecule type" value="Genomic_DNA"/>
</dbReference>
<name>A0ABX2PR31_9RHOB</name>
<keyword evidence="3" id="KW-1185">Reference proteome</keyword>
<comment type="caution">
    <text evidence="2">The sequence shown here is derived from an EMBL/GenBank/DDBJ whole genome shotgun (WGS) entry which is preliminary data.</text>
</comment>
<feature type="chain" id="PRO_5046050643" description="Chitin binding peritrophin-A-like protein" evidence="1">
    <location>
        <begin position="23"/>
        <end position="50"/>
    </location>
</feature>
<reference evidence="2 3" key="1">
    <citation type="submission" date="2020-06" db="EMBL/GenBank/DDBJ databases">
        <authorList>
            <person name="Cao W.R."/>
        </authorList>
    </citation>
    <scope>NUCLEOTIDE SEQUENCE [LARGE SCALE GENOMIC DNA]</scope>
    <source>
        <strain evidence="2 3">B1Z28</strain>
    </source>
</reference>
<evidence type="ECO:0000313" key="2">
    <source>
        <dbReference type="EMBL" id="NVO55667.1"/>
    </source>
</evidence>
<sequence>MTRTLVCALALVCLASASLACGAHSKQTQSCAPGTFWDTEAQSCMKIVNS</sequence>
<accession>A0ABX2PR31</accession>
<proteinExistence type="predicted"/>
<keyword evidence="1" id="KW-0732">Signal</keyword>
<organism evidence="2 3">
    <name type="scientific">Ruegeria haliotis</name>
    <dbReference type="NCBI Taxonomy" id="2747601"/>
    <lineage>
        <taxon>Bacteria</taxon>
        <taxon>Pseudomonadati</taxon>
        <taxon>Pseudomonadota</taxon>
        <taxon>Alphaproteobacteria</taxon>
        <taxon>Rhodobacterales</taxon>
        <taxon>Roseobacteraceae</taxon>
        <taxon>Ruegeria</taxon>
    </lineage>
</organism>
<evidence type="ECO:0000256" key="1">
    <source>
        <dbReference type="SAM" id="SignalP"/>
    </source>
</evidence>
<dbReference type="PROSITE" id="PS51257">
    <property type="entry name" value="PROKAR_LIPOPROTEIN"/>
    <property type="match status" value="1"/>
</dbReference>
<dbReference type="RefSeq" id="WP_176863311.1">
    <property type="nucleotide sequence ID" value="NZ_JABXWT010000002.1"/>
</dbReference>
<feature type="signal peptide" evidence="1">
    <location>
        <begin position="1"/>
        <end position="22"/>
    </location>
</feature>
<gene>
    <name evidence="2" type="ORF">HW561_07685</name>
</gene>
<evidence type="ECO:0008006" key="4">
    <source>
        <dbReference type="Google" id="ProtNLM"/>
    </source>
</evidence>